<keyword evidence="1" id="KW-1133">Transmembrane helix</keyword>
<evidence type="ECO:0000256" key="1">
    <source>
        <dbReference type="SAM" id="Phobius"/>
    </source>
</evidence>
<feature type="transmembrane region" description="Helical" evidence="1">
    <location>
        <begin position="95"/>
        <end position="113"/>
    </location>
</feature>
<organism evidence="2 3">
    <name type="scientific">Leucobacter rhizosphaerae</name>
    <dbReference type="NCBI Taxonomy" id="2932245"/>
    <lineage>
        <taxon>Bacteria</taxon>
        <taxon>Bacillati</taxon>
        <taxon>Actinomycetota</taxon>
        <taxon>Actinomycetes</taxon>
        <taxon>Micrococcales</taxon>
        <taxon>Microbacteriaceae</taxon>
        <taxon>Leucobacter</taxon>
    </lineage>
</organism>
<keyword evidence="1" id="KW-0812">Transmembrane</keyword>
<dbReference type="Proteomes" id="UP000831775">
    <property type="component" value="Chromosome"/>
</dbReference>
<proteinExistence type="predicted"/>
<dbReference type="EMBL" id="CP095043">
    <property type="protein sequence ID" value="UOQ60374.1"/>
    <property type="molecule type" value="Genomic_DNA"/>
</dbReference>
<evidence type="ECO:0000313" key="2">
    <source>
        <dbReference type="EMBL" id="UOQ60374.1"/>
    </source>
</evidence>
<keyword evidence="3" id="KW-1185">Reference proteome</keyword>
<accession>A0ABY4FW70</accession>
<evidence type="ECO:0000313" key="3">
    <source>
        <dbReference type="Proteomes" id="UP000831775"/>
    </source>
</evidence>
<reference evidence="2 3" key="1">
    <citation type="submission" date="2022-04" db="EMBL/GenBank/DDBJ databases">
        <title>Leucobacter sp. isolated from rhizosphere of onion.</title>
        <authorList>
            <person name="Won M."/>
            <person name="Lee C.-M."/>
            <person name="Woen H.-Y."/>
            <person name="Kwon S.-W."/>
        </authorList>
    </citation>
    <scope>NUCLEOTIDE SEQUENCE [LARGE SCALE GENOMIC DNA]</scope>
    <source>
        <strain evidence="2 3">H25R-14</strain>
    </source>
</reference>
<feature type="transmembrane region" description="Helical" evidence="1">
    <location>
        <begin position="66"/>
        <end position="89"/>
    </location>
</feature>
<dbReference type="RefSeq" id="WP_244685954.1">
    <property type="nucleotide sequence ID" value="NZ_CP095043.1"/>
</dbReference>
<protein>
    <recommendedName>
        <fullName evidence="4">Phage holin family protein</fullName>
    </recommendedName>
</protein>
<gene>
    <name evidence="2" type="ORF">MUN76_15295</name>
</gene>
<keyword evidence="1" id="KW-0472">Membrane</keyword>
<name>A0ABY4FW70_9MICO</name>
<sequence>MKWKKAMGEAATPSSAVNNSDFLDSIVTRPSKVSDNTAQEVIIVTRDRVELALHRHLPRYVPAGKVLSSAALFLGLLVAVLSADFQMYLGISGEAWLGAFSIAMLLSLVLVAVDAAKWIRRPKLEDLVNAIESEVEVVVALPHGQ</sequence>
<evidence type="ECO:0008006" key="4">
    <source>
        <dbReference type="Google" id="ProtNLM"/>
    </source>
</evidence>